<gene>
    <name evidence="5" type="ORF">GKD88_06085</name>
    <name evidence="4" type="ORF">GKE08_03300</name>
</gene>
<dbReference type="GO" id="GO:0016787">
    <property type="term" value="F:hydrolase activity"/>
    <property type="evidence" value="ECO:0007669"/>
    <property type="project" value="UniProtKB-KW"/>
</dbReference>
<dbReference type="Proteomes" id="UP000480929">
    <property type="component" value="Unassembled WGS sequence"/>
</dbReference>
<feature type="binding site" evidence="3">
    <location>
        <position position="54"/>
    </location>
    <ligand>
        <name>Mg(2+)</name>
        <dbReference type="ChEBI" id="CHEBI:18420"/>
        <label>1</label>
    </ligand>
</feature>
<comment type="similarity">
    <text evidence="1">Belongs to the ADP-ribosylglycohydrolase family.</text>
</comment>
<evidence type="ECO:0000313" key="5">
    <source>
        <dbReference type="EMBL" id="MSC32685.1"/>
    </source>
</evidence>
<protein>
    <submittedName>
        <fullName evidence="4">ADP-ribosylglycohydrolase</fullName>
    </submittedName>
</protein>
<dbReference type="AlphaFoldDB" id="A0A6N7S4V9"/>
<dbReference type="GO" id="GO:0046872">
    <property type="term" value="F:metal ion binding"/>
    <property type="evidence" value="ECO:0007669"/>
    <property type="project" value="UniProtKB-KW"/>
</dbReference>
<dbReference type="PANTHER" id="PTHR16222:SF24">
    <property type="entry name" value="ADP-RIBOSYLHYDROLASE ARH3"/>
    <property type="match status" value="1"/>
</dbReference>
<dbReference type="InterPro" id="IPR036705">
    <property type="entry name" value="Ribosyl_crysJ1_sf"/>
</dbReference>
<proteinExistence type="inferred from homology"/>
<keyword evidence="7" id="KW-1185">Reference proteome</keyword>
<feature type="binding site" evidence="3">
    <location>
        <position position="55"/>
    </location>
    <ligand>
        <name>Mg(2+)</name>
        <dbReference type="ChEBI" id="CHEBI:18420"/>
        <label>1</label>
    </ligand>
</feature>
<organism evidence="4 6">
    <name type="scientific">Holdemania massiliensis</name>
    <dbReference type="NCBI Taxonomy" id="1468449"/>
    <lineage>
        <taxon>Bacteria</taxon>
        <taxon>Bacillati</taxon>
        <taxon>Bacillota</taxon>
        <taxon>Erysipelotrichia</taxon>
        <taxon>Erysipelotrichales</taxon>
        <taxon>Erysipelotrichaceae</taxon>
        <taxon>Holdemania</taxon>
    </lineage>
</organism>
<dbReference type="Pfam" id="PF03747">
    <property type="entry name" value="ADP_ribosyl_GH"/>
    <property type="match status" value="1"/>
</dbReference>
<evidence type="ECO:0000256" key="3">
    <source>
        <dbReference type="PIRSR" id="PIRSR605502-1"/>
    </source>
</evidence>
<evidence type="ECO:0000256" key="2">
    <source>
        <dbReference type="ARBA" id="ARBA00022801"/>
    </source>
</evidence>
<feature type="binding site" evidence="3">
    <location>
        <position position="237"/>
    </location>
    <ligand>
        <name>Mg(2+)</name>
        <dbReference type="ChEBI" id="CHEBI:18420"/>
        <label>1</label>
    </ligand>
</feature>
<evidence type="ECO:0000313" key="7">
    <source>
        <dbReference type="Proteomes" id="UP000480929"/>
    </source>
</evidence>
<evidence type="ECO:0000256" key="1">
    <source>
        <dbReference type="ARBA" id="ARBA00010702"/>
    </source>
</evidence>
<dbReference type="OrthoDB" id="9798107at2"/>
<dbReference type="InterPro" id="IPR050792">
    <property type="entry name" value="ADP-ribosylglycohydrolase"/>
</dbReference>
<feature type="binding site" evidence="3">
    <location>
        <position position="239"/>
    </location>
    <ligand>
        <name>Mg(2+)</name>
        <dbReference type="ChEBI" id="CHEBI:18420"/>
        <label>1</label>
    </ligand>
</feature>
<dbReference type="Gene3D" id="1.10.4080.10">
    <property type="entry name" value="ADP-ribosylation/Crystallin J1"/>
    <property type="match status" value="1"/>
</dbReference>
<accession>A0A6N7S4V9</accession>
<dbReference type="RefSeq" id="WP_154237938.1">
    <property type="nucleotide sequence ID" value="NZ_CALJPI010000316.1"/>
</dbReference>
<keyword evidence="2 4" id="KW-0378">Hydrolase</keyword>
<dbReference type="PANTHER" id="PTHR16222">
    <property type="entry name" value="ADP-RIBOSYLGLYCOHYDROLASE"/>
    <property type="match status" value="1"/>
</dbReference>
<comment type="cofactor">
    <cofactor evidence="3">
        <name>Mg(2+)</name>
        <dbReference type="ChEBI" id="CHEBI:18420"/>
    </cofactor>
    <text evidence="3">Binds 2 magnesium ions per subunit.</text>
</comment>
<dbReference type="Proteomes" id="UP000433575">
    <property type="component" value="Unassembled WGS sequence"/>
</dbReference>
<comment type="caution">
    <text evidence="4">The sequence shown here is derived from an EMBL/GenBank/DDBJ whole genome shotgun (WGS) entry which is preliminary data.</text>
</comment>
<name>A0A6N7S4V9_9FIRM</name>
<dbReference type="EMBL" id="WKPJ01000003">
    <property type="protein sequence ID" value="MSA88346.1"/>
    <property type="molecule type" value="Genomic_DNA"/>
</dbReference>
<dbReference type="EMBL" id="WKPI01000007">
    <property type="protein sequence ID" value="MSC32685.1"/>
    <property type="molecule type" value="Genomic_DNA"/>
</dbReference>
<keyword evidence="3" id="KW-0479">Metal-binding</keyword>
<sequence>MDNQTKDQLRSAIVGLAIGDALGVPAEFQPRHTFHISSMTGYGTHHQSSGTWSDDTSMTLATCDAIRMCEGRVDPERIQEAFENWLFHGKYAIDGIVFDCGFTTGQALSRGRGFDDFKSNGNGSLMRILPLAFTNADTAMIEKVSAITHGHAISVRACQIYIQCARYLLAGESLEAVILSLSENEPFERLGHLFQMKEADIRSSGYVVDTLEAALWSLAQSHSFAETVLTAVNLGEDTDTIGAIAGGLAGILYGIEGIPAQWLDQLRGKELIESCLF</sequence>
<reference evidence="6 7" key="1">
    <citation type="journal article" date="2019" name="Nat. Med.">
        <title>A library of human gut bacterial isolates paired with longitudinal multiomics data enables mechanistic microbiome research.</title>
        <authorList>
            <person name="Poyet M."/>
            <person name="Groussin M."/>
            <person name="Gibbons S.M."/>
            <person name="Avila-Pacheco J."/>
            <person name="Jiang X."/>
            <person name="Kearney S.M."/>
            <person name="Perrotta A.R."/>
            <person name="Berdy B."/>
            <person name="Zhao S."/>
            <person name="Lieberman T.D."/>
            <person name="Swanson P.K."/>
            <person name="Smith M."/>
            <person name="Roesemann S."/>
            <person name="Alexander J.E."/>
            <person name="Rich S.A."/>
            <person name="Livny J."/>
            <person name="Vlamakis H."/>
            <person name="Clish C."/>
            <person name="Bullock K."/>
            <person name="Deik A."/>
            <person name="Scott J."/>
            <person name="Pierce K.A."/>
            <person name="Xavier R.J."/>
            <person name="Alm E.J."/>
        </authorList>
    </citation>
    <scope>NUCLEOTIDE SEQUENCE [LARGE SCALE GENOMIC DNA]</scope>
    <source>
        <strain evidence="4 6">BIOML-A4</strain>
        <strain evidence="5 7">BIOML-A5</strain>
    </source>
</reference>
<feature type="binding site" evidence="3">
    <location>
        <position position="240"/>
    </location>
    <ligand>
        <name>Mg(2+)</name>
        <dbReference type="ChEBI" id="CHEBI:18420"/>
        <label>1</label>
    </ligand>
</feature>
<dbReference type="InterPro" id="IPR005502">
    <property type="entry name" value="Ribosyl_crysJ1"/>
</dbReference>
<dbReference type="SUPFAM" id="SSF101478">
    <property type="entry name" value="ADP-ribosylglycohydrolase"/>
    <property type="match status" value="1"/>
</dbReference>
<keyword evidence="3" id="KW-0460">Magnesium</keyword>
<evidence type="ECO:0000313" key="6">
    <source>
        <dbReference type="Proteomes" id="UP000433575"/>
    </source>
</evidence>
<evidence type="ECO:0000313" key="4">
    <source>
        <dbReference type="EMBL" id="MSA88346.1"/>
    </source>
</evidence>
<feature type="binding site" evidence="3">
    <location>
        <position position="53"/>
    </location>
    <ligand>
        <name>Mg(2+)</name>
        <dbReference type="ChEBI" id="CHEBI:18420"/>
        <label>1</label>
    </ligand>
</feature>